<dbReference type="RefSeq" id="XP_075077314.1">
    <property type="nucleotide sequence ID" value="XM_075221213.1"/>
</dbReference>
<protein>
    <submittedName>
        <fullName evidence="2">Uncharacterized protein LOC142164047</fullName>
    </submittedName>
</protein>
<name>A0AC58RX46_TOBAC</name>
<gene>
    <name evidence="2" type="primary">LOC142164047</name>
</gene>
<proteinExistence type="predicted"/>
<evidence type="ECO:0000313" key="2">
    <source>
        <dbReference type="RefSeq" id="XP_075077314.1"/>
    </source>
</evidence>
<reference evidence="2" key="2">
    <citation type="submission" date="2025-08" db="UniProtKB">
        <authorList>
            <consortium name="RefSeq"/>
        </authorList>
    </citation>
    <scope>IDENTIFICATION</scope>
    <source>
        <tissue evidence="2">Leaf</tissue>
    </source>
</reference>
<accession>A0AC58RX46</accession>
<organism evidence="1 2">
    <name type="scientific">Nicotiana tabacum</name>
    <name type="common">Common tobacco</name>
    <dbReference type="NCBI Taxonomy" id="4097"/>
    <lineage>
        <taxon>Eukaryota</taxon>
        <taxon>Viridiplantae</taxon>
        <taxon>Streptophyta</taxon>
        <taxon>Embryophyta</taxon>
        <taxon>Tracheophyta</taxon>
        <taxon>Spermatophyta</taxon>
        <taxon>Magnoliopsida</taxon>
        <taxon>eudicotyledons</taxon>
        <taxon>Gunneridae</taxon>
        <taxon>Pentapetalae</taxon>
        <taxon>asterids</taxon>
        <taxon>lamiids</taxon>
        <taxon>Solanales</taxon>
        <taxon>Solanaceae</taxon>
        <taxon>Nicotianoideae</taxon>
        <taxon>Nicotianeae</taxon>
        <taxon>Nicotiana</taxon>
    </lineage>
</organism>
<evidence type="ECO:0000313" key="1">
    <source>
        <dbReference type="Proteomes" id="UP000790787"/>
    </source>
</evidence>
<keyword evidence="1" id="KW-1185">Reference proteome</keyword>
<reference evidence="1" key="1">
    <citation type="journal article" date="2014" name="Nat. Commun.">
        <title>The tobacco genome sequence and its comparison with those of tomato and potato.</title>
        <authorList>
            <person name="Sierro N."/>
            <person name="Battey J.N."/>
            <person name="Ouadi S."/>
            <person name="Bakaher N."/>
            <person name="Bovet L."/>
            <person name="Willig A."/>
            <person name="Goepfert S."/>
            <person name="Peitsch M.C."/>
            <person name="Ivanov N.V."/>
        </authorList>
    </citation>
    <scope>NUCLEOTIDE SEQUENCE [LARGE SCALE GENOMIC DNA]</scope>
</reference>
<sequence length="183" mass="20944">MQITIRDHTYSDVNKRPMLKYILPKLGHEDGISGTTDGRELEPNTFVLMIEPDDTIAAVKAYIQEEKGISFKKQKLRNEDGGVLRDVQTLNSLGATDSYLFLRCAPTMRIIVKTMTERTLKLMVESDYNVADVKVAIQEKEGFRFHKQRLILAGRRLEDNRTLAEYNIQYDSTLVLVLWMGGC</sequence>
<dbReference type="Proteomes" id="UP000790787">
    <property type="component" value="Chromosome 9"/>
</dbReference>